<keyword evidence="2 8" id="KW-0808">Transferase</keyword>
<comment type="catalytic activity">
    <reaction evidence="8">
        <text>apo-[ACP] + CoA = holo-[ACP] + adenosine 3',5'-bisphosphate + H(+)</text>
        <dbReference type="Rhea" id="RHEA:12068"/>
        <dbReference type="Rhea" id="RHEA-COMP:9685"/>
        <dbReference type="Rhea" id="RHEA-COMP:9690"/>
        <dbReference type="ChEBI" id="CHEBI:15378"/>
        <dbReference type="ChEBI" id="CHEBI:29999"/>
        <dbReference type="ChEBI" id="CHEBI:57287"/>
        <dbReference type="ChEBI" id="CHEBI:58343"/>
        <dbReference type="ChEBI" id="CHEBI:64479"/>
        <dbReference type="EC" id="2.7.8.7"/>
    </reaction>
</comment>
<dbReference type="InterPro" id="IPR002582">
    <property type="entry name" value="ACPS"/>
</dbReference>
<feature type="binding site" evidence="8">
    <location>
        <position position="26"/>
    </location>
    <ligand>
        <name>Mg(2+)</name>
        <dbReference type="ChEBI" id="CHEBI:18420"/>
    </ligand>
</feature>
<evidence type="ECO:0000256" key="2">
    <source>
        <dbReference type="ARBA" id="ARBA00022679"/>
    </source>
</evidence>
<dbReference type="Gene3D" id="3.90.470.20">
    <property type="entry name" value="4'-phosphopantetheinyl transferase domain"/>
    <property type="match status" value="1"/>
</dbReference>
<gene>
    <name evidence="8" type="primary">acpS</name>
    <name evidence="11" type="ORF">OGH68_17060</name>
</gene>
<feature type="compositionally biased region" description="Basic and acidic residues" evidence="9">
    <location>
        <begin position="144"/>
        <end position="160"/>
    </location>
</feature>
<feature type="domain" description="4'-phosphopantetheinyl transferase" evidence="10">
    <location>
        <begin position="22"/>
        <end position="133"/>
    </location>
</feature>
<keyword evidence="5 8" id="KW-0460">Magnesium</keyword>
<reference evidence="11" key="1">
    <citation type="submission" date="2022-10" db="EMBL/GenBank/DDBJ databases">
        <title>Cytochrome P450 Catalyzes Benzene Ring Formation in the Biosynthesis of Trialkyl-Substituted Aromatic Polyketides.</title>
        <authorList>
            <person name="Zhao E."/>
            <person name="Ge H."/>
        </authorList>
    </citation>
    <scope>NUCLEOTIDE SEQUENCE</scope>
    <source>
        <strain evidence="11">NA0869</strain>
    </source>
</reference>
<dbReference type="Proteomes" id="UP001163878">
    <property type="component" value="Chromosome"/>
</dbReference>
<dbReference type="SUPFAM" id="SSF56214">
    <property type="entry name" value="4'-phosphopantetheinyl transferase"/>
    <property type="match status" value="1"/>
</dbReference>
<dbReference type="EC" id="2.7.8.7" evidence="8"/>
<keyword evidence="3 8" id="KW-0479">Metal-binding</keyword>
<keyword evidence="12" id="KW-1185">Reference proteome</keyword>
<evidence type="ECO:0000256" key="7">
    <source>
        <dbReference type="ARBA" id="ARBA00023160"/>
    </source>
</evidence>
<dbReference type="Pfam" id="PF01648">
    <property type="entry name" value="ACPS"/>
    <property type="match status" value="1"/>
</dbReference>
<evidence type="ECO:0000256" key="4">
    <source>
        <dbReference type="ARBA" id="ARBA00022832"/>
    </source>
</evidence>
<evidence type="ECO:0000256" key="8">
    <source>
        <dbReference type="HAMAP-Rule" id="MF_00101"/>
    </source>
</evidence>
<keyword evidence="4 8" id="KW-0276">Fatty acid metabolism</keyword>
<comment type="subcellular location">
    <subcellularLocation>
        <location evidence="8">Cytoplasm</location>
    </subcellularLocation>
</comment>
<dbReference type="GO" id="GO:0016740">
    <property type="term" value="F:transferase activity"/>
    <property type="evidence" value="ECO:0007669"/>
    <property type="project" value="UniProtKB-KW"/>
</dbReference>
<dbReference type="NCBIfam" id="TIGR00556">
    <property type="entry name" value="pantethn_trn"/>
    <property type="match status" value="1"/>
</dbReference>
<keyword evidence="1 8" id="KW-0444">Lipid biosynthesis</keyword>
<keyword evidence="6 8" id="KW-0443">Lipid metabolism</keyword>
<sequence>MTASAPPHTSAADRVLLPPGLRIGLDVLDRTELSRLAERDWFLRYTFTPEELALAAGMSPGRRLEFLSGRFTAKEAVLKALGRGLFQGVAPCEISIDRTGAGAPAVRFTGRTAGLSLPQVALSIAHKKDVVAAVAVSIAPQKPPDAREAREARDTEKNAT</sequence>
<dbReference type="InterPro" id="IPR008278">
    <property type="entry name" value="4-PPantetheinyl_Trfase_dom"/>
</dbReference>
<dbReference type="HAMAP" id="MF_00101">
    <property type="entry name" value="AcpS"/>
    <property type="match status" value="1"/>
</dbReference>
<feature type="binding site" evidence="8">
    <location>
        <position position="75"/>
    </location>
    <ligand>
        <name>Mg(2+)</name>
        <dbReference type="ChEBI" id="CHEBI:18420"/>
    </ligand>
</feature>
<keyword evidence="7 8" id="KW-0275">Fatty acid biosynthesis</keyword>
<keyword evidence="8" id="KW-0963">Cytoplasm</keyword>
<evidence type="ECO:0000259" key="10">
    <source>
        <dbReference type="Pfam" id="PF01648"/>
    </source>
</evidence>
<organism evidence="11 12">
    <name type="scientific">Streptomyces peucetius</name>
    <dbReference type="NCBI Taxonomy" id="1950"/>
    <lineage>
        <taxon>Bacteria</taxon>
        <taxon>Bacillati</taxon>
        <taxon>Actinomycetota</taxon>
        <taxon>Actinomycetes</taxon>
        <taxon>Kitasatosporales</taxon>
        <taxon>Streptomycetaceae</taxon>
        <taxon>Streptomyces</taxon>
    </lineage>
</organism>
<comment type="function">
    <text evidence="8">Transfers the 4'-phosphopantetheine moiety from coenzyme A to a Ser of acyl-carrier-protein.</text>
</comment>
<evidence type="ECO:0000313" key="11">
    <source>
        <dbReference type="EMBL" id="UYQ63029.1"/>
    </source>
</evidence>
<name>A0ABY6I7R1_STRPE</name>
<dbReference type="InterPro" id="IPR037143">
    <property type="entry name" value="4-PPantetheinyl_Trfase_dom_sf"/>
</dbReference>
<evidence type="ECO:0000256" key="6">
    <source>
        <dbReference type="ARBA" id="ARBA00023098"/>
    </source>
</evidence>
<dbReference type="InterPro" id="IPR004568">
    <property type="entry name" value="Ppantetheine-prot_Trfase_dom"/>
</dbReference>
<accession>A0ABY6I7R1</accession>
<evidence type="ECO:0000256" key="9">
    <source>
        <dbReference type="SAM" id="MobiDB-lite"/>
    </source>
</evidence>
<evidence type="ECO:0000256" key="1">
    <source>
        <dbReference type="ARBA" id="ARBA00022516"/>
    </source>
</evidence>
<dbReference type="RefSeq" id="WP_264244976.1">
    <property type="nucleotide sequence ID" value="NZ_CP107567.1"/>
</dbReference>
<comment type="similarity">
    <text evidence="8">Belongs to the P-Pant transferase superfamily. AcpS family.</text>
</comment>
<evidence type="ECO:0000256" key="5">
    <source>
        <dbReference type="ARBA" id="ARBA00022842"/>
    </source>
</evidence>
<comment type="cofactor">
    <cofactor evidence="8">
        <name>Mg(2+)</name>
        <dbReference type="ChEBI" id="CHEBI:18420"/>
    </cofactor>
</comment>
<dbReference type="EMBL" id="CP107567">
    <property type="protein sequence ID" value="UYQ63029.1"/>
    <property type="molecule type" value="Genomic_DNA"/>
</dbReference>
<protein>
    <recommendedName>
        <fullName evidence="8">Holo-[acyl-carrier-protein] synthase</fullName>
        <shortName evidence="8">Holo-ACP synthase</shortName>
        <ecNumber evidence="8">2.7.8.7</ecNumber>
    </recommendedName>
    <alternativeName>
        <fullName evidence="8">4'-phosphopantetheinyl transferase AcpS</fullName>
    </alternativeName>
</protein>
<proteinExistence type="inferred from homology"/>
<feature type="region of interest" description="Disordered" evidence="9">
    <location>
        <begin position="141"/>
        <end position="160"/>
    </location>
</feature>
<evidence type="ECO:0000313" key="12">
    <source>
        <dbReference type="Proteomes" id="UP001163878"/>
    </source>
</evidence>
<evidence type="ECO:0000256" key="3">
    <source>
        <dbReference type="ARBA" id="ARBA00022723"/>
    </source>
</evidence>